<dbReference type="Pfam" id="PF00534">
    <property type="entry name" value="Glycos_transf_1"/>
    <property type="match status" value="1"/>
</dbReference>
<dbReference type="Proteomes" id="UP000249016">
    <property type="component" value="Unassembled WGS sequence"/>
</dbReference>
<dbReference type="CDD" id="cd03801">
    <property type="entry name" value="GT4_PimA-like"/>
    <property type="match status" value="1"/>
</dbReference>
<dbReference type="SUPFAM" id="SSF53756">
    <property type="entry name" value="UDP-Glycosyltransferase/glycogen phosphorylase"/>
    <property type="match status" value="1"/>
</dbReference>
<keyword evidence="4" id="KW-1185">Reference proteome</keyword>
<dbReference type="RefSeq" id="WP_111349809.1">
    <property type="nucleotide sequence ID" value="NZ_QLII01000001.1"/>
</dbReference>
<organism evidence="3 4">
    <name type="scientific">Spirosoma telluris</name>
    <dbReference type="NCBI Taxonomy" id="2183553"/>
    <lineage>
        <taxon>Bacteria</taxon>
        <taxon>Pseudomonadati</taxon>
        <taxon>Bacteroidota</taxon>
        <taxon>Cytophagia</taxon>
        <taxon>Cytophagales</taxon>
        <taxon>Cytophagaceae</taxon>
        <taxon>Spirosoma</taxon>
    </lineage>
</organism>
<feature type="domain" description="Glycosyl transferase family 1" evidence="1">
    <location>
        <begin position="210"/>
        <end position="379"/>
    </location>
</feature>
<dbReference type="EMBL" id="QLII01000001">
    <property type="protein sequence ID" value="RAI78228.1"/>
    <property type="molecule type" value="Genomic_DNA"/>
</dbReference>
<gene>
    <name evidence="3" type="ORF">HMF3257_36555</name>
</gene>
<comment type="caution">
    <text evidence="3">The sequence shown here is derived from an EMBL/GenBank/DDBJ whole genome shotgun (WGS) entry which is preliminary data.</text>
</comment>
<dbReference type="Pfam" id="PF13439">
    <property type="entry name" value="Glyco_transf_4"/>
    <property type="match status" value="1"/>
</dbReference>
<dbReference type="AlphaFoldDB" id="A0A327NZB9"/>
<feature type="domain" description="Glycosyltransferase subfamily 4-like N-terminal" evidence="2">
    <location>
        <begin position="14"/>
        <end position="180"/>
    </location>
</feature>
<dbReference type="PANTHER" id="PTHR12526:SF637">
    <property type="entry name" value="GLYCOSYLTRANSFERASE EPSF-RELATED"/>
    <property type="match status" value="1"/>
</dbReference>
<evidence type="ECO:0000313" key="4">
    <source>
        <dbReference type="Proteomes" id="UP000249016"/>
    </source>
</evidence>
<dbReference type="GO" id="GO:0016757">
    <property type="term" value="F:glycosyltransferase activity"/>
    <property type="evidence" value="ECO:0007669"/>
    <property type="project" value="InterPro"/>
</dbReference>
<dbReference type="PANTHER" id="PTHR12526">
    <property type="entry name" value="GLYCOSYLTRANSFERASE"/>
    <property type="match status" value="1"/>
</dbReference>
<evidence type="ECO:0000313" key="3">
    <source>
        <dbReference type="EMBL" id="RAI78228.1"/>
    </source>
</evidence>
<dbReference type="Gene3D" id="3.40.50.2000">
    <property type="entry name" value="Glycogen Phosphorylase B"/>
    <property type="match status" value="2"/>
</dbReference>
<accession>A0A327NZB9</accession>
<dbReference type="InterPro" id="IPR001296">
    <property type="entry name" value="Glyco_trans_1"/>
</dbReference>
<reference evidence="3 4" key="1">
    <citation type="submission" date="2018-06" db="EMBL/GenBank/DDBJ databases">
        <title>Spirosoma sp. HMF3257 Genome sequencing and assembly.</title>
        <authorList>
            <person name="Kang H."/>
            <person name="Cha I."/>
            <person name="Kim H."/>
            <person name="Kang J."/>
            <person name="Joh K."/>
        </authorList>
    </citation>
    <scope>NUCLEOTIDE SEQUENCE [LARGE SCALE GENOMIC DNA]</scope>
    <source>
        <strain evidence="3 4">HMF3257</strain>
    </source>
</reference>
<evidence type="ECO:0000259" key="2">
    <source>
        <dbReference type="Pfam" id="PF13439"/>
    </source>
</evidence>
<proteinExistence type="predicted"/>
<protein>
    <submittedName>
        <fullName evidence="3">Glycosyl transferase family 1</fullName>
    </submittedName>
</protein>
<name>A0A327NZB9_9BACT</name>
<evidence type="ECO:0000259" key="1">
    <source>
        <dbReference type="Pfam" id="PF00534"/>
    </source>
</evidence>
<keyword evidence="3" id="KW-0808">Transferase</keyword>
<dbReference type="InterPro" id="IPR028098">
    <property type="entry name" value="Glyco_trans_4-like_N"/>
</dbReference>
<dbReference type="OrthoDB" id="655095at2"/>
<sequence>MTILLIGHDANRAGAPLVLLNLMRLLKAEGVQMRLVLGEGGPLLADFQAICPVTIWPAPEPYVMGALADKVLGKLGLWQQLHERQTQAQQHDILAQLDLKSVDLVLVNTVAASHWFSQLTIPDNTPVVTFVHELAMSVRIYSRPDELAHLLNRTTHLLAVSKATARYYELEHGFDPARITLYTLIDTPSLERNVKQARDQPSVYASLGLPANALVVGGCGNAEWRKGNDLFIALARQVIGQASVEVSVGAHNEPGLNQPIHFVWVGMPPGSLHDDLVLDIHKAGLTNQVHLIPPTPEVLRYMSRFDVFVLCSREDPYPLVVFEAGLCGIPVVCFEGAGGSPELVEADGGFVVPYLDLATMSNRVLELLSQPELRHKLGNRLGHKILERHPARQSVDTLVYLFNKLTSNQLTS</sequence>